<sequence>MKKVAGSDALERVLGFGLFALYLVTSIRLCRYSTWRRAGSPNPFLPPTMKVALAAYERQRVVLALT</sequence>
<gene>
    <name evidence="2" type="ORF">C8D95_108141</name>
</gene>
<comment type="caution">
    <text evidence="2">The sequence shown here is derived from an EMBL/GenBank/DDBJ whole genome shotgun (WGS) entry which is preliminary data.</text>
</comment>
<dbReference type="AlphaFoldDB" id="A0A316G3U0"/>
<reference evidence="2 3" key="1">
    <citation type="submission" date="2018-05" db="EMBL/GenBank/DDBJ databases">
        <title>Genomic Encyclopedia of Type Strains, Phase IV (KMG-IV): sequencing the most valuable type-strain genomes for metagenomic binning, comparative biology and taxonomic classification.</title>
        <authorList>
            <person name="Goeker M."/>
        </authorList>
    </citation>
    <scope>NUCLEOTIDE SEQUENCE [LARGE SCALE GENOMIC DNA]</scope>
    <source>
        <strain evidence="2 3">DSM 103371</strain>
    </source>
</reference>
<keyword evidence="1" id="KW-1133">Transmembrane helix</keyword>
<keyword evidence="1" id="KW-0812">Transmembrane</keyword>
<dbReference type="Proteomes" id="UP000245390">
    <property type="component" value="Unassembled WGS sequence"/>
</dbReference>
<keyword evidence="1" id="KW-0472">Membrane</keyword>
<keyword evidence="3" id="KW-1185">Reference proteome</keyword>
<feature type="transmembrane region" description="Helical" evidence="1">
    <location>
        <begin position="12"/>
        <end position="30"/>
    </location>
</feature>
<evidence type="ECO:0000256" key="1">
    <source>
        <dbReference type="SAM" id="Phobius"/>
    </source>
</evidence>
<accession>A0A316G3U0</accession>
<protein>
    <submittedName>
        <fullName evidence="2">Uncharacterized protein</fullName>
    </submittedName>
</protein>
<name>A0A316G3U0_9RHOB</name>
<dbReference type="KEGG" id="salo:EF888_06575"/>
<organism evidence="2 3">
    <name type="scientific">Silicimonas algicola</name>
    <dbReference type="NCBI Taxonomy" id="1826607"/>
    <lineage>
        <taxon>Bacteria</taxon>
        <taxon>Pseudomonadati</taxon>
        <taxon>Pseudomonadota</taxon>
        <taxon>Alphaproteobacteria</taxon>
        <taxon>Rhodobacterales</taxon>
        <taxon>Paracoccaceae</taxon>
    </lineage>
</organism>
<proteinExistence type="predicted"/>
<evidence type="ECO:0000313" key="2">
    <source>
        <dbReference type="EMBL" id="PWK55262.1"/>
    </source>
</evidence>
<evidence type="ECO:0000313" key="3">
    <source>
        <dbReference type="Proteomes" id="UP000245390"/>
    </source>
</evidence>
<dbReference type="RefSeq" id="WP_109760257.1">
    <property type="nucleotide sequence ID" value="NZ_CP034588.1"/>
</dbReference>
<dbReference type="EMBL" id="QGGV01000008">
    <property type="protein sequence ID" value="PWK55262.1"/>
    <property type="molecule type" value="Genomic_DNA"/>
</dbReference>